<dbReference type="Proteomes" id="UP001056766">
    <property type="component" value="Unassembled WGS sequence"/>
</dbReference>
<accession>A0A9E4ZEC7</accession>
<protein>
    <submittedName>
        <fullName evidence="1">Uncharacterized protein</fullName>
    </submittedName>
</protein>
<evidence type="ECO:0000313" key="1">
    <source>
        <dbReference type="EMBL" id="MCM1986328.1"/>
    </source>
</evidence>
<dbReference type="RefSeq" id="WP_250867711.1">
    <property type="nucleotide sequence ID" value="NZ_JAGSOI010000013.1"/>
</dbReference>
<name>A0A9E4ZEC7_9EURY</name>
<dbReference type="Gene3D" id="3.40.1440.10">
    <property type="entry name" value="GIY-YIG endonuclease"/>
    <property type="match status" value="1"/>
</dbReference>
<comment type="caution">
    <text evidence="1">The sequence shown here is derived from an EMBL/GenBank/DDBJ whole genome shotgun (WGS) entry which is preliminary data.</text>
</comment>
<proteinExistence type="predicted"/>
<dbReference type="EMBL" id="JAGSOI010000013">
    <property type="protein sequence ID" value="MCM1986328.1"/>
    <property type="molecule type" value="Genomic_DNA"/>
</dbReference>
<reference evidence="1" key="1">
    <citation type="journal article" date="2021" name="mSystems">
        <title>Bacteria and Archaea Synergistically Convert Glycine Betaine to Biogenic Methane in the Formosa Cold Seep of the South China Sea.</title>
        <authorList>
            <person name="Li L."/>
            <person name="Zhang W."/>
            <person name="Zhang S."/>
            <person name="Song L."/>
            <person name="Sun Q."/>
            <person name="Zhang H."/>
            <person name="Xiang H."/>
            <person name="Dong X."/>
        </authorList>
    </citation>
    <scope>NUCLEOTIDE SEQUENCE</scope>
    <source>
        <strain evidence="1">LLY</strain>
    </source>
</reference>
<evidence type="ECO:0000313" key="2">
    <source>
        <dbReference type="Proteomes" id="UP001056766"/>
    </source>
</evidence>
<organism evidence="1 2">
    <name type="scientific">Methanococcoides seepicolus</name>
    <dbReference type="NCBI Taxonomy" id="2828780"/>
    <lineage>
        <taxon>Archaea</taxon>
        <taxon>Methanobacteriati</taxon>
        <taxon>Methanobacteriota</taxon>
        <taxon>Stenosarchaea group</taxon>
        <taxon>Methanomicrobia</taxon>
        <taxon>Methanosarcinales</taxon>
        <taxon>Methanosarcinaceae</taxon>
        <taxon>Methanococcoides</taxon>
    </lineage>
</organism>
<gene>
    <name evidence="1" type="ORF">KDK67_04825</name>
</gene>
<dbReference type="AlphaFoldDB" id="A0A9E4ZEC7"/>
<dbReference type="InterPro" id="IPR035901">
    <property type="entry name" value="GIY-YIG_endonuc_sf"/>
</dbReference>
<sequence length="52" mass="6324">MIKENGIDYARKNFQFSILEYRSMKTDDKIIIEREQYWKRALLSGTFGYNKN</sequence>
<reference evidence="1" key="2">
    <citation type="submission" date="2021-04" db="EMBL/GenBank/DDBJ databases">
        <authorList>
            <person name="Dong X."/>
        </authorList>
    </citation>
    <scope>NUCLEOTIDE SEQUENCE</scope>
    <source>
        <strain evidence="1">LLY</strain>
    </source>
</reference>
<keyword evidence="2" id="KW-1185">Reference proteome</keyword>